<protein>
    <submittedName>
        <fullName evidence="2">TIGR03752 family integrating conjugative element protein</fullName>
    </submittedName>
</protein>
<proteinExistence type="predicted"/>
<dbReference type="Proteomes" id="UP000241190">
    <property type="component" value="Unassembled WGS sequence"/>
</dbReference>
<accession>A0ABX5GN28</accession>
<keyword evidence="1" id="KW-0175">Coiled coil</keyword>
<dbReference type="NCBIfam" id="TIGR03752">
    <property type="entry name" value="conj_TIGR03752"/>
    <property type="match status" value="1"/>
</dbReference>
<name>A0ABX5GN28_9GAMM</name>
<dbReference type="RefSeq" id="WP_052675321.1">
    <property type="nucleotide sequence ID" value="NZ_JZSR01000058.1"/>
</dbReference>
<dbReference type="EMBL" id="PYOP01000049">
    <property type="protein sequence ID" value="PSW92285.1"/>
    <property type="molecule type" value="Genomic_DNA"/>
</dbReference>
<evidence type="ECO:0000256" key="1">
    <source>
        <dbReference type="SAM" id="Coils"/>
    </source>
</evidence>
<feature type="coiled-coil region" evidence="1">
    <location>
        <begin position="67"/>
        <end position="105"/>
    </location>
</feature>
<comment type="caution">
    <text evidence="2">The sequence shown here is derived from an EMBL/GenBank/DDBJ whole genome shotgun (WGS) entry which is preliminary data.</text>
</comment>
<organism evidence="2 3">
    <name type="scientific">Photobacterium iliopiscarium</name>
    <dbReference type="NCBI Taxonomy" id="56192"/>
    <lineage>
        <taxon>Bacteria</taxon>
        <taxon>Pseudomonadati</taxon>
        <taxon>Pseudomonadota</taxon>
        <taxon>Gammaproteobacteria</taxon>
        <taxon>Vibrionales</taxon>
        <taxon>Vibrionaceae</taxon>
        <taxon>Photobacterium</taxon>
    </lineage>
</organism>
<keyword evidence="3" id="KW-1185">Reference proteome</keyword>
<gene>
    <name evidence="2" type="ORF">C9J52_19035</name>
</gene>
<reference evidence="2 3" key="1">
    <citation type="submission" date="2018-03" db="EMBL/GenBank/DDBJ databases">
        <title>Whole genome sequencing of Histamine producing bacteria.</title>
        <authorList>
            <person name="Butler K."/>
        </authorList>
    </citation>
    <scope>NUCLEOTIDE SEQUENCE [LARGE SCALE GENOMIC DNA]</scope>
    <source>
        <strain evidence="2 3">ATCC 51761</strain>
    </source>
</reference>
<sequence length="462" mass="49033">MTPKNKLIFALLGLAVFVFVVFGFKSTTPPPKEEKAPTTTPVALTNEQAKMLSETLGITADTPDNTLRTLAVTIKAQKEENEALKKQLTGQASQYKDTTDSLQQQLTSGLTQLQQKFEKQVTDLKTRTEAIAIEKPDFRPDVYEGLGLGGTPSIPTPPVSQDGLIWVNPMDATVTEEGQLSTPAMRSHAQEQQARAERLLAQKDAAVFEEEATPVYTLVRGSVLSDATSLTALIGRIPVNGKVTSPYPFSLVIGKENLMANGFTLPEVRGAIVTGTVTGDWNLSCVRGSVETFDFIMNDGNVISIPDANTSLNSDFNGEAVTTSMQIGYLADPNGNPCLSGQKITNAPSYLTTIGVLDAVTAAANAAAAAQTTTSISDNGSGSQSLTGDASKFALANAAAGSVNNVNTWIRERMASSFDAIYTPPGTAIAVHLRKTLTIDQPVNARQVRYPIKAAGGTYALD</sequence>
<evidence type="ECO:0000313" key="2">
    <source>
        <dbReference type="EMBL" id="PSW92285.1"/>
    </source>
</evidence>
<evidence type="ECO:0000313" key="3">
    <source>
        <dbReference type="Proteomes" id="UP000241190"/>
    </source>
</evidence>
<dbReference type="InterPro" id="IPR021207">
    <property type="entry name" value="Integr_conj_element_PFL4705"/>
</dbReference>